<organism evidence="1 2">
    <name type="scientific">Plenodomus tracheiphilus IPT5</name>
    <dbReference type="NCBI Taxonomy" id="1408161"/>
    <lineage>
        <taxon>Eukaryota</taxon>
        <taxon>Fungi</taxon>
        <taxon>Dikarya</taxon>
        <taxon>Ascomycota</taxon>
        <taxon>Pezizomycotina</taxon>
        <taxon>Dothideomycetes</taxon>
        <taxon>Pleosporomycetidae</taxon>
        <taxon>Pleosporales</taxon>
        <taxon>Pleosporineae</taxon>
        <taxon>Leptosphaeriaceae</taxon>
        <taxon>Plenodomus</taxon>
    </lineage>
</organism>
<protein>
    <submittedName>
        <fullName evidence="1">Uncharacterized protein</fullName>
    </submittedName>
</protein>
<evidence type="ECO:0000313" key="2">
    <source>
        <dbReference type="Proteomes" id="UP000799423"/>
    </source>
</evidence>
<sequence>MAHLTPTSSRISHEQVIRRIDGLVNKVTLAVSAVKARYCLIKEVHDEEGVHLHVRLRMHAWDDVSESEASTTEEGRKAVLSYNACTMVARYFSGLVAFLVEKNELPIAVSEAHIYGVVPEKTIRMYCEEEYTADLANIHTMLKFTSTDPSLHSLLGTGGAYTDASSWQYWREQSLCKVWGYPVKQPMANYLHNKDNALGTEYQDQLTQFVEGRSHPPDTHREHVNATEARIRTMNNALYDMVMELGGPKYISMAGDTAWRVAEEQLVRTAAAAAQNMEVDGDWAVVADTYQRKADEALSAGHRAFVAALDCASELDLAELLSQ</sequence>
<proteinExistence type="predicted"/>
<dbReference type="EMBL" id="MU006306">
    <property type="protein sequence ID" value="KAF2850577.1"/>
    <property type="molecule type" value="Genomic_DNA"/>
</dbReference>
<keyword evidence="2" id="KW-1185">Reference proteome</keyword>
<dbReference type="Proteomes" id="UP000799423">
    <property type="component" value="Unassembled WGS sequence"/>
</dbReference>
<gene>
    <name evidence="1" type="ORF">T440DRAFT_530739</name>
</gene>
<reference evidence="1" key="1">
    <citation type="submission" date="2020-01" db="EMBL/GenBank/DDBJ databases">
        <authorList>
            <consortium name="DOE Joint Genome Institute"/>
            <person name="Haridas S."/>
            <person name="Albert R."/>
            <person name="Binder M."/>
            <person name="Bloem J."/>
            <person name="Labutti K."/>
            <person name="Salamov A."/>
            <person name="Andreopoulos B."/>
            <person name="Baker S.E."/>
            <person name="Barry K."/>
            <person name="Bills G."/>
            <person name="Bluhm B.H."/>
            <person name="Cannon C."/>
            <person name="Castanera R."/>
            <person name="Culley D.E."/>
            <person name="Daum C."/>
            <person name="Ezra D."/>
            <person name="Gonzalez J.B."/>
            <person name="Henrissat B."/>
            <person name="Kuo A."/>
            <person name="Liang C."/>
            <person name="Lipzen A."/>
            <person name="Lutzoni F."/>
            <person name="Magnuson J."/>
            <person name="Mondo S."/>
            <person name="Nolan M."/>
            <person name="Ohm R."/>
            <person name="Pangilinan J."/>
            <person name="Park H.-J."/>
            <person name="Ramirez L."/>
            <person name="Alfaro M."/>
            <person name="Sun H."/>
            <person name="Tritt A."/>
            <person name="Yoshinaga Y."/>
            <person name="Zwiers L.-H."/>
            <person name="Turgeon B.G."/>
            <person name="Goodwin S.B."/>
            <person name="Spatafora J.W."/>
            <person name="Crous P.W."/>
            <person name="Grigoriev I.V."/>
        </authorList>
    </citation>
    <scope>NUCLEOTIDE SEQUENCE</scope>
    <source>
        <strain evidence="1">IPT5</strain>
    </source>
</reference>
<accession>A0A6A7B740</accession>
<name>A0A6A7B740_9PLEO</name>
<dbReference type="OrthoDB" id="3751628at2759"/>
<evidence type="ECO:0000313" key="1">
    <source>
        <dbReference type="EMBL" id="KAF2850577.1"/>
    </source>
</evidence>
<dbReference type="AlphaFoldDB" id="A0A6A7B740"/>